<dbReference type="Pfam" id="PF00990">
    <property type="entry name" value="GGDEF"/>
    <property type="match status" value="1"/>
</dbReference>
<proteinExistence type="predicted"/>
<dbReference type="InterPro" id="IPR000014">
    <property type="entry name" value="PAS"/>
</dbReference>
<dbReference type="InterPro" id="IPR043128">
    <property type="entry name" value="Rev_trsase/Diguanyl_cyclase"/>
</dbReference>
<dbReference type="GO" id="GO:1902201">
    <property type="term" value="P:negative regulation of bacterial-type flagellum-dependent cell motility"/>
    <property type="evidence" value="ECO:0007669"/>
    <property type="project" value="TreeGrafter"/>
</dbReference>
<dbReference type="FunFam" id="3.30.70.270:FF:000001">
    <property type="entry name" value="Diguanylate cyclase domain protein"/>
    <property type="match status" value="1"/>
</dbReference>
<dbReference type="NCBIfam" id="TIGR00254">
    <property type="entry name" value="GGDEF"/>
    <property type="match status" value="1"/>
</dbReference>
<dbReference type="SUPFAM" id="SSF55785">
    <property type="entry name" value="PYP-like sensor domain (PAS domain)"/>
    <property type="match status" value="1"/>
</dbReference>
<reference evidence="2" key="1">
    <citation type="submission" date="2018-06" db="EMBL/GenBank/DDBJ databases">
        <authorList>
            <person name="Zhirakovskaya E."/>
        </authorList>
    </citation>
    <scope>NUCLEOTIDE SEQUENCE</scope>
</reference>
<protein>
    <submittedName>
        <fullName evidence="2">Diguanylate cyclase (GGDEF domain) with PAS/PAC sensor</fullName>
    </submittedName>
</protein>
<dbReference type="Gene3D" id="3.30.70.270">
    <property type="match status" value="1"/>
</dbReference>
<dbReference type="GO" id="GO:0052621">
    <property type="term" value="F:diguanylate cyclase activity"/>
    <property type="evidence" value="ECO:0007669"/>
    <property type="project" value="TreeGrafter"/>
</dbReference>
<dbReference type="PROSITE" id="PS50887">
    <property type="entry name" value="GGDEF"/>
    <property type="match status" value="1"/>
</dbReference>
<dbReference type="Gene3D" id="3.30.450.20">
    <property type="entry name" value="PAS domain"/>
    <property type="match status" value="1"/>
</dbReference>
<evidence type="ECO:0000313" key="2">
    <source>
        <dbReference type="EMBL" id="VAW64068.1"/>
    </source>
</evidence>
<gene>
    <name evidence="2" type="ORF">MNBD_GAMMA11-3415</name>
</gene>
<feature type="domain" description="GGDEF" evidence="1">
    <location>
        <begin position="190"/>
        <end position="323"/>
    </location>
</feature>
<dbReference type="GO" id="GO:0005886">
    <property type="term" value="C:plasma membrane"/>
    <property type="evidence" value="ECO:0007669"/>
    <property type="project" value="TreeGrafter"/>
</dbReference>
<sequence length="323" mass="37095">MSIENETGQINIKDIHWLMDMLQTIDVGLIVLDSNFRVMVWNSFMENHSGVSPAIIQGKVLFDIFPSIPEKWLRQKAESVFLLKSSTFTVWEQRPYLFKFKNYRPITGSADYMYQNITLIPLLSANNEVSQFGILIYDVTDIAVNKIKLEQVNNKLASLSRTDHLTQLNNRGAWEASLQREFNRSKRSALECCVVMFDIDHFKKVNDAYGHQAGDEVIRRTSALLKGTMRNTDIAGRYGGEEFGVILVDTTAKNALVFTERLRQRIEAEVIEYETFEIKITISLGVSELTEACDTYQDWLERSDQALYVCKESGRNQSRVYEA</sequence>
<dbReference type="EMBL" id="UOFG01000223">
    <property type="protein sequence ID" value="VAW64068.1"/>
    <property type="molecule type" value="Genomic_DNA"/>
</dbReference>
<evidence type="ECO:0000259" key="1">
    <source>
        <dbReference type="PROSITE" id="PS50887"/>
    </source>
</evidence>
<dbReference type="AlphaFoldDB" id="A0A3B0X6Z5"/>
<dbReference type="InterPro" id="IPR035965">
    <property type="entry name" value="PAS-like_dom_sf"/>
</dbReference>
<dbReference type="GO" id="GO:0043709">
    <property type="term" value="P:cell adhesion involved in single-species biofilm formation"/>
    <property type="evidence" value="ECO:0007669"/>
    <property type="project" value="TreeGrafter"/>
</dbReference>
<dbReference type="InterPro" id="IPR050469">
    <property type="entry name" value="Diguanylate_Cyclase"/>
</dbReference>
<dbReference type="SMART" id="SM00091">
    <property type="entry name" value="PAS"/>
    <property type="match status" value="1"/>
</dbReference>
<dbReference type="CDD" id="cd00130">
    <property type="entry name" value="PAS"/>
    <property type="match status" value="1"/>
</dbReference>
<dbReference type="InterPro" id="IPR029787">
    <property type="entry name" value="Nucleotide_cyclase"/>
</dbReference>
<accession>A0A3B0X6Z5</accession>
<dbReference type="SUPFAM" id="SSF55073">
    <property type="entry name" value="Nucleotide cyclase"/>
    <property type="match status" value="1"/>
</dbReference>
<dbReference type="CDD" id="cd01949">
    <property type="entry name" value="GGDEF"/>
    <property type="match status" value="1"/>
</dbReference>
<dbReference type="PANTHER" id="PTHR45138:SF9">
    <property type="entry name" value="DIGUANYLATE CYCLASE DGCM-RELATED"/>
    <property type="match status" value="1"/>
</dbReference>
<dbReference type="SMART" id="SM00267">
    <property type="entry name" value="GGDEF"/>
    <property type="match status" value="1"/>
</dbReference>
<organism evidence="2">
    <name type="scientific">hydrothermal vent metagenome</name>
    <dbReference type="NCBI Taxonomy" id="652676"/>
    <lineage>
        <taxon>unclassified sequences</taxon>
        <taxon>metagenomes</taxon>
        <taxon>ecological metagenomes</taxon>
    </lineage>
</organism>
<dbReference type="PANTHER" id="PTHR45138">
    <property type="entry name" value="REGULATORY COMPONENTS OF SENSORY TRANSDUCTION SYSTEM"/>
    <property type="match status" value="1"/>
</dbReference>
<name>A0A3B0X6Z5_9ZZZZ</name>
<dbReference type="InterPro" id="IPR000160">
    <property type="entry name" value="GGDEF_dom"/>
</dbReference>